<accession>A0A7I8KWL8</accession>
<organism evidence="3 4">
    <name type="scientific">Spirodela intermedia</name>
    <name type="common">Intermediate duckweed</name>
    <dbReference type="NCBI Taxonomy" id="51605"/>
    <lineage>
        <taxon>Eukaryota</taxon>
        <taxon>Viridiplantae</taxon>
        <taxon>Streptophyta</taxon>
        <taxon>Embryophyta</taxon>
        <taxon>Tracheophyta</taxon>
        <taxon>Spermatophyta</taxon>
        <taxon>Magnoliopsida</taxon>
        <taxon>Liliopsida</taxon>
        <taxon>Araceae</taxon>
        <taxon>Lemnoideae</taxon>
        <taxon>Spirodela</taxon>
    </lineage>
</organism>
<feature type="transmembrane region" description="Helical" evidence="2">
    <location>
        <begin position="19"/>
        <end position="39"/>
    </location>
</feature>
<reference evidence="3" key="1">
    <citation type="submission" date="2020-02" db="EMBL/GenBank/DDBJ databases">
        <authorList>
            <person name="Scholz U."/>
            <person name="Mascher M."/>
            <person name="Fiebig A."/>
        </authorList>
    </citation>
    <scope>NUCLEOTIDE SEQUENCE</scope>
</reference>
<evidence type="ECO:0000313" key="3">
    <source>
        <dbReference type="EMBL" id="CAA7402207.1"/>
    </source>
</evidence>
<dbReference type="OrthoDB" id="413520at2759"/>
<protein>
    <submittedName>
        <fullName evidence="3">Uncharacterized protein</fullName>
    </submittedName>
</protein>
<proteinExistence type="predicted"/>
<dbReference type="SUPFAM" id="SSF53335">
    <property type="entry name" value="S-adenosyl-L-methionine-dependent methyltransferases"/>
    <property type="match status" value="1"/>
</dbReference>
<evidence type="ECO:0000256" key="1">
    <source>
        <dbReference type="SAM" id="MobiDB-lite"/>
    </source>
</evidence>
<dbReference type="Pfam" id="PF10294">
    <property type="entry name" value="Methyltransf_16"/>
    <property type="match status" value="1"/>
</dbReference>
<feature type="region of interest" description="Disordered" evidence="1">
    <location>
        <begin position="163"/>
        <end position="186"/>
    </location>
</feature>
<keyword evidence="2" id="KW-0812">Transmembrane</keyword>
<keyword evidence="2" id="KW-0472">Membrane</keyword>
<gene>
    <name evidence="3" type="ORF">SI8410_09012885</name>
</gene>
<sequence length="186" mass="19529">MAAAGAAAGELSGRTVLELGASLVVLTAALLGASLAVLTDLPPLLPVLRVNAAANGVADRVQVRELVWGSAAGASPEETADVVLLSDVFYDPAAMAPLASTLRTVCREETRIWAASEVRESIYSCPDLLKEEGCRRSELPAVNRRLLRSPEESSEFAVFIISPPAPRGEGASDHKVPAKMPQLKST</sequence>
<dbReference type="InterPro" id="IPR019410">
    <property type="entry name" value="Methyltransf_16"/>
</dbReference>
<dbReference type="PANTHER" id="PTHR14614:SF123">
    <property type="entry name" value="OS04G0645500 PROTEIN"/>
    <property type="match status" value="1"/>
</dbReference>
<dbReference type="Gene3D" id="3.40.50.150">
    <property type="entry name" value="Vaccinia Virus protein VP39"/>
    <property type="match status" value="1"/>
</dbReference>
<dbReference type="EMBL" id="LR746272">
    <property type="protein sequence ID" value="CAA7402207.1"/>
    <property type="molecule type" value="Genomic_DNA"/>
</dbReference>
<dbReference type="InterPro" id="IPR029063">
    <property type="entry name" value="SAM-dependent_MTases_sf"/>
</dbReference>
<dbReference type="PANTHER" id="PTHR14614">
    <property type="entry name" value="HEPATOCELLULAR CARCINOMA-ASSOCIATED ANTIGEN"/>
    <property type="match status" value="1"/>
</dbReference>
<name>A0A7I8KWL8_SPIIN</name>
<dbReference type="Proteomes" id="UP000663760">
    <property type="component" value="Chromosome 9"/>
</dbReference>
<dbReference type="AlphaFoldDB" id="A0A7I8KWL8"/>
<evidence type="ECO:0000256" key="2">
    <source>
        <dbReference type="SAM" id="Phobius"/>
    </source>
</evidence>
<keyword evidence="2" id="KW-1133">Transmembrane helix</keyword>
<keyword evidence="4" id="KW-1185">Reference proteome</keyword>
<evidence type="ECO:0000313" key="4">
    <source>
        <dbReference type="Proteomes" id="UP000663760"/>
    </source>
</evidence>